<dbReference type="EMBL" id="CP015518">
    <property type="protein sequence ID" value="APG24683.1"/>
    <property type="molecule type" value="Genomic_DNA"/>
</dbReference>
<dbReference type="Pfam" id="PF02080">
    <property type="entry name" value="TrkA_C"/>
    <property type="match status" value="2"/>
</dbReference>
<keyword evidence="5 8" id="KW-0812">Transmembrane</keyword>
<dbReference type="KEGG" id="pace:A6070_00240"/>
<dbReference type="SUPFAM" id="SSF116726">
    <property type="entry name" value="TrkA C-terminal domain-like"/>
    <property type="match status" value="2"/>
</dbReference>
<dbReference type="PANTHER" id="PTHR42751:SF3">
    <property type="entry name" value="SODIUM_GLUTAMATE SYMPORTER"/>
    <property type="match status" value="1"/>
</dbReference>
<dbReference type="Pfam" id="PF02254">
    <property type="entry name" value="TrkA_N"/>
    <property type="match status" value="1"/>
</dbReference>
<reference evidence="10 11" key="1">
    <citation type="journal article" date="2017" name="Genome Announc.">
        <title>Complete Genome Sequences of Two Acetylene-Fermenting Pelobacter acetylenicus Strains.</title>
        <authorList>
            <person name="Sutton J.M."/>
            <person name="Baesman S.M."/>
            <person name="Fierst J.L."/>
            <person name="Poret-Peterson A.T."/>
            <person name="Oremland R.S."/>
            <person name="Dunlap D.S."/>
            <person name="Akob D.M."/>
        </authorList>
    </citation>
    <scope>NUCLEOTIDE SEQUENCE [LARGE SCALE GENOMIC DNA]</scope>
    <source>
        <strain evidence="10 11">DSM 3247</strain>
    </source>
</reference>
<evidence type="ECO:0000259" key="9">
    <source>
        <dbReference type="PROSITE" id="PS51202"/>
    </source>
</evidence>
<proteinExistence type="inferred from homology"/>
<dbReference type="Proteomes" id="UP000182264">
    <property type="component" value="Chromosome"/>
</dbReference>
<evidence type="ECO:0000256" key="1">
    <source>
        <dbReference type="ARBA" id="ARBA00004141"/>
    </source>
</evidence>
<evidence type="ECO:0000256" key="5">
    <source>
        <dbReference type="ARBA" id="ARBA00022692"/>
    </source>
</evidence>
<feature type="transmembrane region" description="Helical" evidence="8">
    <location>
        <begin position="6"/>
        <end position="24"/>
    </location>
</feature>
<feature type="transmembrane region" description="Helical" evidence="8">
    <location>
        <begin position="300"/>
        <end position="320"/>
    </location>
</feature>
<sequence length="718" mass="77046">MPHANAFVEIAAILGLATLTGMIGQKLRQPLIIMFLATGILAGPSFLGIIHSYEQIELLAHIGIALLLFIVGLKLDLTLIRTTGPVALATGLGQILFTSLIGFLIALALGMAWLNAAYVAVALTFSSTIIIVKLLSDKKEIDSLHGQIALGFLIVQDIAAILALVGLTTLGTASASGNGASLLQVLLIAAKGLGLLGATALLMKFVIPQLAGRLAHSIELLSLFAIAWAVLFGAASEMLGFSKEVGAFLAGVSLASTAFRDSIGARLTSLRDFLLLFFFIDLGARLDWSMVGSQLGESLVLSTFVLVGNPLIVLAIMGYMGYRRRTALLAGLTVAQISEFSLIVAALGLAIGHISEETMGLITLVGVVTISISTYMILYSGQLYRLLANPLRIFERSNPYREAARDTLEKSLPVDVVLVGLGNYGSGLVDYLLRRGKNLLGVDFDPVALDKWRKRGVPVVYGDMADPEMHEHLPLQKARWVVSTVRSREMNLALIHNLKKDGFSGKVALTATTGQEAAAFEDAGAHLVLRPFRDATEQAADALTYAMDFLPESIDWPLSFVEVRIKTDAVLAGKTIQDIPLSATGTSVLAISRGGRIFYEFEPDFRIYPADRLLIMGHPGGLKEAETILNQHALQCYTDDTDRFEIAGIPVADHSGIAGKSLADLHFRQRYGATLVGIRRGQEQITTINPDERLLAGDCLIVIGKAESVNALKNRAPL</sequence>
<protein>
    <submittedName>
        <fullName evidence="10">Sodium:proton exchanger</fullName>
    </submittedName>
</protein>
<feature type="transmembrane region" description="Helical" evidence="8">
    <location>
        <begin position="358"/>
        <end position="378"/>
    </location>
</feature>
<evidence type="ECO:0000313" key="11">
    <source>
        <dbReference type="Proteomes" id="UP000182264"/>
    </source>
</evidence>
<feature type="transmembrane region" description="Helical" evidence="8">
    <location>
        <begin position="327"/>
        <end position="352"/>
    </location>
</feature>
<feature type="transmembrane region" description="Helical" evidence="8">
    <location>
        <begin position="31"/>
        <end position="52"/>
    </location>
</feature>
<name>A0A1L3GFF9_SYNAC</name>
<dbReference type="GO" id="GO:1902600">
    <property type="term" value="P:proton transmembrane transport"/>
    <property type="evidence" value="ECO:0007669"/>
    <property type="project" value="InterPro"/>
</dbReference>
<dbReference type="AlphaFoldDB" id="A0A1L3GFF9"/>
<accession>A0A1L3GFF9</accession>
<evidence type="ECO:0000256" key="2">
    <source>
        <dbReference type="ARBA" id="ARBA00005551"/>
    </source>
</evidence>
<feature type="transmembrane region" description="Helical" evidence="8">
    <location>
        <begin position="182"/>
        <end position="202"/>
    </location>
</feature>
<dbReference type="InterPro" id="IPR038770">
    <property type="entry name" value="Na+/solute_symporter_sf"/>
</dbReference>
<feature type="transmembrane region" description="Helical" evidence="8">
    <location>
        <begin position="116"/>
        <end position="136"/>
    </location>
</feature>
<dbReference type="InterPro" id="IPR036721">
    <property type="entry name" value="RCK_C_sf"/>
</dbReference>
<organism evidence="10 11">
    <name type="scientific">Syntrophotalea acetylenica</name>
    <name type="common">Pelobacter acetylenicus</name>
    <dbReference type="NCBI Taxonomy" id="29542"/>
    <lineage>
        <taxon>Bacteria</taxon>
        <taxon>Pseudomonadati</taxon>
        <taxon>Thermodesulfobacteriota</taxon>
        <taxon>Desulfuromonadia</taxon>
        <taxon>Desulfuromonadales</taxon>
        <taxon>Syntrophotaleaceae</taxon>
        <taxon>Syntrophotalea</taxon>
    </lineage>
</organism>
<gene>
    <name evidence="10" type="ORF">A7E75_06315</name>
</gene>
<dbReference type="Gene3D" id="1.20.1530.20">
    <property type="match status" value="1"/>
</dbReference>
<dbReference type="OrthoDB" id="9781411at2"/>
<dbReference type="STRING" id="29542.A6070_00240"/>
<dbReference type="InterPro" id="IPR036291">
    <property type="entry name" value="NAD(P)-bd_dom_sf"/>
</dbReference>
<dbReference type="SUPFAM" id="SSF51735">
    <property type="entry name" value="NAD(P)-binding Rossmann-fold domains"/>
    <property type="match status" value="1"/>
</dbReference>
<keyword evidence="11" id="KW-1185">Reference proteome</keyword>
<keyword evidence="7 8" id="KW-0472">Membrane</keyword>
<feature type="transmembrane region" description="Helical" evidence="8">
    <location>
        <begin position="87"/>
        <end position="110"/>
    </location>
</feature>
<evidence type="ECO:0000256" key="3">
    <source>
        <dbReference type="ARBA" id="ARBA00022448"/>
    </source>
</evidence>
<dbReference type="InterPro" id="IPR006037">
    <property type="entry name" value="RCK_C"/>
</dbReference>
<dbReference type="PROSITE" id="PS51202">
    <property type="entry name" value="RCK_C"/>
    <property type="match status" value="2"/>
</dbReference>
<dbReference type="GO" id="GO:0006813">
    <property type="term" value="P:potassium ion transport"/>
    <property type="evidence" value="ECO:0007669"/>
    <property type="project" value="UniProtKB-KW"/>
</dbReference>
<keyword evidence="6 8" id="KW-1133">Transmembrane helix</keyword>
<comment type="subcellular location">
    <subcellularLocation>
        <location evidence="1">Membrane</location>
        <topology evidence="1">Multi-pass membrane protein</topology>
    </subcellularLocation>
</comment>
<dbReference type="Gene3D" id="3.30.70.1450">
    <property type="entry name" value="Regulator of K+ conductance, C-terminal domain"/>
    <property type="match status" value="2"/>
</dbReference>
<dbReference type="GO" id="GO:0015297">
    <property type="term" value="F:antiporter activity"/>
    <property type="evidence" value="ECO:0007669"/>
    <property type="project" value="InterPro"/>
</dbReference>
<dbReference type="GO" id="GO:0016020">
    <property type="term" value="C:membrane"/>
    <property type="evidence" value="ECO:0007669"/>
    <property type="project" value="UniProtKB-SubCell"/>
</dbReference>
<dbReference type="InterPro" id="IPR006153">
    <property type="entry name" value="Cation/H_exchanger_TM"/>
</dbReference>
<evidence type="ECO:0000256" key="6">
    <source>
        <dbReference type="ARBA" id="ARBA00022989"/>
    </source>
</evidence>
<feature type="domain" description="RCK C-terminal" evidence="9">
    <location>
        <begin position="634"/>
        <end position="718"/>
    </location>
</feature>
<dbReference type="Gene3D" id="3.40.50.720">
    <property type="entry name" value="NAD(P)-binding Rossmann-like Domain"/>
    <property type="match status" value="1"/>
</dbReference>
<feature type="transmembrane region" description="Helical" evidence="8">
    <location>
        <begin position="58"/>
        <end position="75"/>
    </location>
</feature>
<feature type="domain" description="RCK C-terminal" evidence="9">
    <location>
        <begin position="547"/>
        <end position="631"/>
    </location>
</feature>
<feature type="transmembrane region" description="Helical" evidence="8">
    <location>
        <begin position="214"/>
        <end position="235"/>
    </location>
</feature>
<comment type="similarity">
    <text evidence="2">Belongs to the monovalent cation:proton antiporter 2 (CPA2) transporter (TC 2.A.37) family.</text>
</comment>
<dbReference type="PANTHER" id="PTHR42751">
    <property type="entry name" value="SODIUM/HYDROGEN EXCHANGER FAMILY/TRKA DOMAIN PROTEIN"/>
    <property type="match status" value="1"/>
</dbReference>
<dbReference type="InterPro" id="IPR003148">
    <property type="entry name" value="RCK_N"/>
</dbReference>
<evidence type="ECO:0000256" key="4">
    <source>
        <dbReference type="ARBA" id="ARBA00022538"/>
    </source>
</evidence>
<dbReference type="Pfam" id="PF00999">
    <property type="entry name" value="Na_H_Exchanger"/>
    <property type="match status" value="1"/>
</dbReference>
<dbReference type="RefSeq" id="WP_072286525.1">
    <property type="nucleotide sequence ID" value="NZ_CP015455.1"/>
</dbReference>
<evidence type="ECO:0000313" key="10">
    <source>
        <dbReference type="EMBL" id="APG24683.1"/>
    </source>
</evidence>
<evidence type="ECO:0000256" key="8">
    <source>
        <dbReference type="SAM" id="Phobius"/>
    </source>
</evidence>
<keyword evidence="4" id="KW-0633">Potassium transport</keyword>
<dbReference type="GO" id="GO:0008324">
    <property type="term" value="F:monoatomic cation transmembrane transporter activity"/>
    <property type="evidence" value="ECO:0007669"/>
    <property type="project" value="InterPro"/>
</dbReference>
<evidence type="ECO:0000256" key="7">
    <source>
        <dbReference type="ARBA" id="ARBA00023136"/>
    </source>
</evidence>
<keyword evidence="4" id="KW-0630">Potassium</keyword>
<feature type="transmembrane region" description="Helical" evidence="8">
    <location>
        <begin position="148"/>
        <end position="170"/>
    </location>
</feature>
<keyword evidence="4" id="KW-0406">Ion transport</keyword>
<keyword evidence="3" id="KW-0813">Transport</keyword>